<evidence type="ECO:0000256" key="12">
    <source>
        <dbReference type="ARBA" id="ARBA00022833"/>
    </source>
</evidence>
<evidence type="ECO:0000256" key="11">
    <source>
        <dbReference type="ARBA" id="ARBA00022824"/>
    </source>
</evidence>
<evidence type="ECO:0000256" key="3">
    <source>
        <dbReference type="ARBA" id="ARBA00004555"/>
    </source>
</evidence>
<evidence type="ECO:0000256" key="13">
    <source>
        <dbReference type="ARBA" id="ARBA00023034"/>
    </source>
</evidence>
<evidence type="ECO:0000256" key="14">
    <source>
        <dbReference type="ARBA" id="ARBA00023049"/>
    </source>
</evidence>
<evidence type="ECO:0000256" key="18">
    <source>
        <dbReference type="ARBA" id="ARBA00025833"/>
    </source>
</evidence>
<keyword evidence="17" id="KW-0458">Lysosome</keyword>
<comment type="caution">
    <text evidence="22">The sequence shown here is derived from an EMBL/GenBank/DDBJ whole genome shotgun (WGS) entry which is preliminary data.</text>
</comment>
<evidence type="ECO:0000256" key="10">
    <source>
        <dbReference type="ARBA" id="ARBA00022801"/>
    </source>
</evidence>
<accession>A0ABR2X055</accession>
<dbReference type="InterPro" id="IPR039866">
    <property type="entry name" value="CPQ"/>
</dbReference>
<keyword evidence="7 19" id="KW-0645">Protease</keyword>
<name>A0ABR2X055_9FUNG</name>
<dbReference type="InterPro" id="IPR003137">
    <property type="entry name" value="PA_domain"/>
</dbReference>
<dbReference type="EMBL" id="JASJQH010000099">
    <property type="protein sequence ID" value="KAK9767134.1"/>
    <property type="molecule type" value="Genomic_DNA"/>
</dbReference>
<evidence type="ECO:0000256" key="17">
    <source>
        <dbReference type="ARBA" id="ARBA00023228"/>
    </source>
</evidence>
<feature type="chain" id="PRO_5045011438" description="Peptide hydrolase" evidence="19">
    <location>
        <begin position="25"/>
        <end position="494"/>
    </location>
</feature>
<keyword evidence="6" id="KW-0121">Carboxypeptidase</keyword>
<dbReference type="SUPFAM" id="SSF52025">
    <property type="entry name" value="PA domain"/>
    <property type="match status" value="1"/>
</dbReference>
<keyword evidence="12 19" id="KW-0862">Zinc</keyword>
<dbReference type="Gene3D" id="3.40.630.10">
    <property type="entry name" value="Zn peptidases"/>
    <property type="match status" value="1"/>
</dbReference>
<evidence type="ECO:0000256" key="9">
    <source>
        <dbReference type="ARBA" id="ARBA00022729"/>
    </source>
</evidence>
<comment type="subunit">
    <text evidence="18">Homodimer. The monomeric form is inactive while the homodimer is active.</text>
</comment>
<organism evidence="22 23">
    <name type="scientific">Basidiobolus ranarum</name>
    <dbReference type="NCBI Taxonomy" id="34480"/>
    <lineage>
        <taxon>Eukaryota</taxon>
        <taxon>Fungi</taxon>
        <taxon>Fungi incertae sedis</taxon>
        <taxon>Zoopagomycota</taxon>
        <taxon>Entomophthoromycotina</taxon>
        <taxon>Basidiobolomycetes</taxon>
        <taxon>Basidiobolales</taxon>
        <taxon>Basidiobolaceae</taxon>
        <taxon>Basidiobolus</taxon>
    </lineage>
</organism>
<dbReference type="InterPro" id="IPR007484">
    <property type="entry name" value="Peptidase_M28"/>
</dbReference>
<comment type="subcellular location">
    <subcellularLocation>
        <location evidence="1">Endoplasmic reticulum</location>
    </subcellularLocation>
    <subcellularLocation>
        <location evidence="3">Golgi apparatus</location>
    </subcellularLocation>
    <subcellularLocation>
        <location evidence="2">Lysosome</location>
    </subcellularLocation>
    <subcellularLocation>
        <location evidence="4">Secreted</location>
    </subcellularLocation>
</comment>
<feature type="domain" description="Peptidase M28" evidence="21">
    <location>
        <begin position="270"/>
        <end position="471"/>
    </location>
</feature>
<keyword evidence="9 19" id="KW-0732">Signal</keyword>
<evidence type="ECO:0000256" key="2">
    <source>
        <dbReference type="ARBA" id="ARBA00004371"/>
    </source>
</evidence>
<dbReference type="Proteomes" id="UP001479436">
    <property type="component" value="Unassembled WGS sequence"/>
</dbReference>
<keyword evidence="14" id="KW-0482">Metalloprotease</keyword>
<dbReference type="PANTHER" id="PTHR12053">
    <property type="entry name" value="PROTEASE FAMILY M28 PLASMA GLUTAMATE CARBOXYPEPTIDASE-RELATED"/>
    <property type="match status" value="1"/>
</dbReference>
<evidence type="ECO:0000256" key="4">
    <source>
        <dbReference type="ARBA" id="ARBA00004613"/>
    </source>
</evidence>
<proteinExistence type="inferred from homology"/>
<protein>
    <recommendedName>
        <fullName evidence="19">Peptide hydrolase</fullName>
        <ecNumber evidence="19">3.4.-.-</ecNumber>
    </recommendedName>
</protein>
<evidence type="ECO:0000256" key="8">
    <source>
        <dbReference type="ARBA" id="ARBA00022723"/>
    </source>
</evidence>
<keyword evidence="10 19" id="KW-0378">Hydrolase</keyword>
<evidence type="ECO:0000256" key="16">
    <source>
        <dbReference type="ARBA" id="ARBA00023180"/>
    </source>
</evidence>
<keyword evidence="8 19" id="KW-0479">Metal-binding</keyword>
<evidence type="ECO:0000256" key="6">
    <source>
        <dbReference type="ARBA" id="ARBA00022645"/>
    </source>
</evidence>
<dbReference type="Pfam" id="PF04389">
    <property type="entry name" value="Peptidase_M28"/>
    <property type="match status" value="1"/>
</dbReference>
<keyword evidence="15" id="KW-0865">Zymogen</keyword>
<evidence type="ECO:0000259" key="20">
    <source>
        <dbReference type="Pfam" id="PF02225"/>
    </source>
</evidence>
<evidence type="ECO:0000256" key="19">
    <source>
        <dbReference type="RuleBase" id="RU361240"/>
    </source>
</evidence>
<dbReference type="Pfam" id="PF02225">
    <property type="entry name" value="PA"/>
    <property type="match status" value="1"/>
</dbReference>
<dbReference type="InterPro" id="IPR046450">
    <property type="entry name" value="PA_dom_sf"/>
</dbReference>
<dbReference type="EC" id="3.4.-.-" evidence="19"/>
<evidence type="ECO:0000259" key="21">
    <source>
        <dbReference type="Pfam" id="PF04389"/>
    </source>
</evidence>
<comment type="similarity">
    <text evidence="19">Belongs to the peptidase M28 family.</text>
</comment>
<keyword evidence="16" id="KW-0325">Glycoprotein</keyword>
<evidence type="ECO:0000256" key="15">
    <source>
        <dbReference type="ARBA" id="ARBA00023145"/>
    </source>
</evidence>
<keyword evidence="13" id="KW-0333">Golgi apparatus</keyword>
<evidence type="ECO:0000313" key="23">
    <source>
        <dbReference type="Proteomes" id="UP001479436"/>
    </source>
</evidence>
<evidence type="ECO:0000256" key="5">
    <source>
        <dbReference type="ARBA" id="ARBA00022525"/>
    </source>
</evidence>
<keyword evidence="5" id="KW-0964">Secreted</keyword>
<sequence>MTRTSKILSVSLCALSFLVSVTHADDLPVSSNIATTVKQLIDAGLKSNNVWDRLAEMTDLYGARPTGSKNLEDSIDWIVRTIKKEDKNLTVTTQDVKVDVWHRQEESLSLFTPTRGKVELDVKALGRSVETGRHGLTADVSVGSNYEQLEAVKDKVKGKIVLYNNPFTTYGRSVGYRSKGAVTAEKYGAIAVLVRSVTPFSLNTIHIGSTTRATIPAAAISLEDANLLGRMYNRSLSADPRYANKKHFPIPRVNLRLRNTFKPLSKTSRNIIVEVKGREKPDEIVVIGGHIDSWDVGVGAMDDGGGAFTAWEAIRLISQLPTPPRRTIRTIFWVDEENGGAGSRAYFEKYKNEISKHVFALESDSGNFKPWGISFQGSSEAQQAVAKIGAEHLSVLSAGNVVKGGAGADVDNLCQAGVPCAEFITADHITGLTPDAAYQKGYFYYHHTAGDRMEALDATDLSANAATMATWAYVIAEMEQTLPRTAPTSKLLVQ</sequence>
<dbReference type="SUPFAM" id="SSF53187">
    <property type="entry name" value="Zn-dependent exopeptidases"/>
    <property type="match status" value="1"/>
</dbReference>
<keyword evidence="23" id="KW-1185">Reference proteome</keyword>
<evidence type="ECO:0000256" key="1">
    <source>
        <dbReference type="ARBA" id="ARBA00004240"/>
    </source>
</evidence>
<evidence type="ECO:0000313" key="22">
    <source>
        <dbReference type="EMBL" id="KAK9767134.1"/>
    </source>
</evidence>
<keyword evidence="11" id="KW-0256">Endoplasmic reticulum</keyword>
<feature type="domain" description="PA" evidence="20">
    <location>
        <begin position="152"/>
        <end position="228"/>
    </location>
</feature>
<dbReference type="PANTHER" id="PTHR12053:SF3">
    <property type="entry name" value="CARBOXYPEPTIDASE Q"/>
    <property type="match status" value="1"/>
</dbReference>
<feature type="signal peptide" evidence="19">
    <location>
        <begin position="1"/>
        <end position="24"/>
    </location>
</feature>
<dbReference type="Gene3D" id="3.50.30.30">
    <property type="match status" value="1"/>
</dbReference>
<reference evidence="22 23" key="1">
    <citation type="submission" date="2023-04" db="EMBL/GenBank/DDBJ databases">
        <title>Genome of Basidiobolus ranarum AG-B5.</title>
        <authorList>
            <person name="Stajich J.E."/>
            <person name="Carter-House D."/>
            <person name="Gryganskyi A."/>
        </authorList>
    </citation>
    <scope>NUCLEOTIDE SEQUENCE [LARGE SCALE GENOMIC DNA]</scope>
    <source>
        <strain evidence="22 23">AG-B5</strain>
    </source>
</reference>
<gene>
    <name evidence="22" type="ORF">K7432_003293</name>
</gene>
<evidence type="ECO:0000256" key="7">
    <source>
        <dbReference type="ARBA" id="ARBA00022670"/>
    </source>
</evidence>